<dbReference type="PANTHER" id="PTHR30592:SF1">
    <property type="entry name" value="SULFUR CARRIER PROTEIN FDHD"/>
    <property type="match status" value="1"/>
</dbReference>
<accession>A0ABV6FNH2</accession>
<comment type="function">
    <text evidence="3">Required for formate dehydrogenase (FDH) activity. Acts as a sulfur carrier protein that transfers sulfur from IscS to the molybdenum cofactor prior to its insertion into FDH.</text>
</comment>
<reference evidence="4 5" key="1">
    <citation type="submission" date="2024-09" db="EMBL/GenBank/DDBJ databases">
        <authorList>
            <person name="Sun Q."/>
            <person name="Mori K."/>
        </authorList>
    </citation>
    <scope>NUCLEOTIDE SEQUENCE [LARGE SCALE GENOMIC DNA]</scope>
    <source>
        <strain evidence="4 5">CCM 7650</strain>
    </source>
</reference>
<proteinExistence type="inferred from homology"/>
<dbReference type="PIRSF" id="PIRSF015626">
    <property type="entry name" value="FdhD"/>
    <property type="match status" value="1"/>
</dbReference>
<feature type="active site" description="Cysteine persulfide intermediate" evidence="3">
    <location>
        <position position="110"/>
    </location>
</feature>
<dbReference type="PANTHER" id="PTHR30592">
    <property type="entry name" value="FORMATE DEHYDROGENASE"/>
    <property type="match status" value="1"/>
</dbReference>
<gene>
    <name evidence="3 4" type="primary">fdhD</name>
    <name evidence="4" type="ORF">ACFFIP_01890</name>
</gene>
<dbReference type="Gene3D" id="3.10.20.10">
    <property type="match status" value="1"/>
</dbReference>
<keyword evidence="2 3" id="KW-0501">Molybdenum cofactor biosynthesis</keyword>
<name>A0ABV6FNH2_9BACT</name>
<protein>
    <recommendedName>
        <fullName evidence="3">Sulfur carrier protein FdhD</fullName>
    </recommendedName>
</protein>
<dbReference type="EMBL" id="JBHLWI010000004">
    <property type="protein sequence ID" value="MFC0261416.1"/>
    <property type="molecule type" value="Genomic_DNA"/>
</dbReference>
<organism evidence="4 5">
    <name type="scientific">Fontibacter flavus</name>
    <dbReference type="NCBI Taxonomy" id="654838"/>
    <lineage>
        <taxon>Bacteria</taxon>
        <taxon>Pseudomonadati</taxon>
        <taxon>Bacteroidota</taxon>
        <taxon>Cytophagia</taxon>
        <taxon>Cytophagales</taxon>
        <taxon>Cyclobacteriaceae</taxon>
        <taxon>Fontibacter</taxon>
    </lineage>
</organism>
<dbReference type="Pfam" id="PF02634">
    <property type="entry name" value="FdhD-NarQ"/>
    <property type="match status" value="1"/>
</dbReference>
<keyword evidence="1 3" id="KW-0963">Cytoplasm</keyword>
<sequence>MSVRDYYGIFYQDNHFSQVEDKLAIEVPLSIAVNQVPFTVTMQTPGNEKNLVRGLLFTENIIRDFSWRPDLEICDLDSSGYITSVNVNVSPDMVLTDFTGKRNVISSSSCGLCGKTSLMELGNESVQNQDVLNPQLIFEMFLKVSQHQKDFKQSGGTHAAGAFTIDGDLLSIQEDIGRHNAVDKVIGELLNTGCLDQAKCLTVSGRISYEIVNKARSAGIPFLASVSAPSTLAVDMAIEASITLMAFCRDQKLTIYSNSQQLEMLSTSELVASGRVKDNSICQKT</sequence>
<evidence type="ECO:0000313" key="5">
    <source>
        <dbReference type="Proteomes" id="UP001589797"/>
    </source>
</evidence>
<dbReference type="InterPro" id="IPR016193">
    <property type="entry name" value="Cytidine_deaminase-like"/>
</dbReference>
<dbReference type="SUPFAM" id="SSF53927">
    <property type="entry name" value="Cytidine deaminase-like"/>
    <property type="match status" value="1"/>
</dbReference>
<keyword evidence="5" id="KW-1185">Reference proteome</keyword>
<dbReference type="Proteomes" id="UP001589797">
    <property type="component" value="Unassembled WGS sequence"/>
</dbReference>
<comment type="subcellular location">
    <subcellularLocation>
        <location evidence="3">Cytoplasm</location>
    </subcellularLocation>
</comment>
<dbReference type="Gene3D" id="3.40.140.10">
    <property type="entry name" value="Cytidine Deaminase, domain 2"/>
    <property type="match status" value="1"/>
</dbReference>
<comment type="similarity">
    <text evidence="3">Belongs to the FdhD family.</text>
</comment>
<dbReference type="HAMAP" id="MF_00187">
    <property type="entry name" value="FdhD"/>
    <property type="match status" value="1"/>
</dbReference>
<dbReference type="RefSeq" id="WP_382385866.1">
    <property type="nucleotide sequence ID" value="NZ_JBHLWI010000004.1"/>
</dbReference>
<evidence type="ECO:0000256" key="3">
    <source>
        <dbReference type="HAMAP-Rule" id="MF_00187"/>
    </source>
</evidence>
<dbReference type="NCBIfam" id="TIGR00129">
    <property type="entry name" value="fdhD_narQ"/>
    <property type="match status" value="1"/>
</dbReference>
<comment type="caution">
    <text evidence="4">The sequence shown here is derived from an EMBL/GenBank/DDBJ whole genome shotgun (WGS) entry which is preliminary data.</text>
</comment>
<evidence type="ECO:0000256" key="2">
    <source>
        <dbReference type="ARBA" id="ARBA00023150"/>
    </source>
</evidence>
<evidence type="ECO:0000256" key="1">
    <source>
        <dbReference type="ARBA" id="ARBA00022490"/>
    </source>
</evidence>
<feature type="binding site" evidence="3">
    <location>
        <begin position="247"/>
        <end position="252"/>
    </location>
    <ligand>
        <name>Mo-bis(molybdopterin guanine dinucleotide)</name>
        <dbReference type="ChEBI" id="CHEBI:60539"/>
    </ligand>
</feature>
<evidence type="ECO:0000313" key="4">
    <source>
        <dbReference type="EMBL" id="MFC0261416.1"/>
    </source>
</evidence>
<dbReference type="InterPro" id="IPR003786">
    <property type="entry name" value="FdhD"/>
</dbReference>